<protein>
    <submittedName>
        <fullName evidence="7">Polyprenyl synthetase family protein</fullName>
    </submittedName>
</protein>
<dbReference type="EMBL" id="BAAATD010000023">
    <property type="protein sequence ID" value="GAA2637652.1"/>
    <property type="molecule type" value="Genomic_DNA"/>
</dbReference>
<accession>A0ABN3QXX5</accession>
<organism evidence="7 8">
    <name type="scientific">Actinomadura fulvescens</name>
    <dbReference type="NCBI Taxonomy" id="46160"/>
    <lineage>
        <taxon>Bacteria</taxon>
        <taxon>Bacillati</taxon>
        <taxon>Actinomycetota</taxon>
        <taxon>Actinomycetes</taxon>
        <taxon>Streptosporangiales</taxon>
        <taxon>Thermomonosporaceae</taxon>
        <taxon>Actinomadura</taxon>
    </lineage>
</organism>
<comment type="caution">
    <text evidence="7">The sequence shown here is derived from an EMBL/GenBank/DDBJ whole genome shotgun (WGS) entry which is preliminary data.</text>
</comment>
<dbReference type="RefSeq" id="WP_344549082.1">
    <property type="nucleotide sequence ID" value="NZ_BAAATD010000023.1"/>
</dbReference>
<dbReference type="PANTHER" id="PTHR12001">
    <property type="entry name" value="GERANYLGERANYL PYROPHOSPHATE SYNTHASE"/>
    <property type="match status" value="1"/>
</dbReference>
<dbReference type="CDD" id="cd00685">
    <property type="entry name" value="Trans_IPPS_HT"/>
    <property type="match status" value="1"/>
</dbReference>
<evidence type="ECO:0000256" key="3">
    <source>
        <dbReference type="ARBA" id="ARBA00022679"/>
    </source>
</evidence>
<keyword evidence="8" id="KW-1185">Reference proteome</keyword>
<dbReference type="Proteomes" id="UP001501509">
    <property type="component" value="Unassembled WGS sequence"/>
</dbReference>
<dbReference type="PANTHER" id="PTHR12001:SF85">
    <property type="entry name" value="SHORT CHAIN ISOPRENYL DIPHOSPHATE SYNTHASE"/>
    <property type="match status" value="1"/>
</dbReference>
<proteinExistence type="inferred from homology"/>
<sequence length="362" mass="38193">MTDTERSPAAVPAGLTETVRLVSGLVDRRLAAVLRGDQERYAALGAHARDVVQATRAAAFGGGKRLRPALAFLGFVGAGGDPGDRRVVDLGVALELLHTACLVHDDVMDGSAARRGMPATHVAFAAMHRRRGYAGEPRRFGEGVAIAVGDFAFLSAMGLLAEAGTEVRREFTEMAKDVCVGQYLDLLAAARPADGTPDPEVVVRYKTARYTVQGPLRLGAALAGRLGDLRDALDSYGRLVGVAYRLRDDLIGALADPAVTGEPAGDDPRQGRHIPLLELARARLPAADLAGNELLDRVADGRLREGEIPTALGLLRDLGVHEHVARACAELTAEAGRAIERVEFAAGAKDSLLQFAAHVADV</sequence>
<dbReference type="SUPFAM" id="SSF48576">
    <property type="entry name" value="Terpenoid synthases"/>
    <property type="match status" value="1"/>
</dbReference>
<comment type="similarity">
    <text evidence="2 6">Belongs to the FPP/GGPP synthase family.</text>
</comment>
<evidence type="ECO:0000256" key="4">
    <source>
        <dbReference type="ARBA" id="ARBA00022723"/>
    </source>
</evidence>
<dbReference type="Pfam" id="PF00348">
    <property type="entry name" value="polyprenyl_synt"/>
    <property type="match status" value="1"/>
</dbReference>
<evidence type="ECO:0000256" key="2">
    <source>
        <dbReference type="ARBA" id="ARBA00006706"/>
    </source>
</evidence>
<evidence type="ECO:0000256" key="5">
    <source>
        <dbReference type="ARBA" id="ARBA00022842"/>
    </source>
</evidence>
<dbReference type="InterPro" id="IPR000092">
    <property type="entry name" value="Polyprenyl_synt"/>
</dbReference>
<evidence type="ECO:0000313" key="7">
    <source>
        <dbReference type="EMBL" id="GAA2637652.1"/>
    </source>
</evidence>
<dbReference type="PROSITE" id="PS00723">
    <property type="entry name" value="POLYPRENYL_SYNTHASE_1"/>
    <property type="match status" value="1"/>
</dbReference>
<name>A0ABN3QXX5_9ACTN</name>
<evidence type="ECO:0000256" key="1">
    <source>
        <dbReference type="ARBA" id="ARBA00001946"/>
    </source>
</evidence>
<gene>
    <name evidence="7" type="ORF">GCM10010411_91690</name>
</gene>
<evidence type="ECO:0000256" key="6">
    <source>
        <dbReference type="RuleBase" id="RU004466"/>
    </source>
</evidence>
<keyword evidence="3 6" id="KW-0808">Transferase</keyword>
<reference evidence="7 8" key="1">
    <citation type="journal article" date="2019" name="Int. J. Syst. Evol. Microbiol.">
        <title>The Global Catalogue of Microorganisms (GCM) 10K type strain sequencing project: providing services to taxonomists for standard genome sequencing and annotation.</title>
        <authorList>
            <consortium name="The Broad Institute Genomics Platform"/>
            <consortium name="The Broad Institute Genome Sequencing Center for Infectious Disease"/>
            <person name="Wu L."/>
            <person name="Ma J."/>
        </authorList>
    </citation>
    <scope>NUCLEOTIDE SEQUENCE [LARGE SCALE GENOMIC DNA]</scope>
    <source>
        <strain evidence="7 8">JCM 6833</strain>
    </source>
</reference>
<keyword evidence="5" id="KW-0460">Magnesium</keyword>
<keyword evidence="4" id="KW-0479">Metal-binding</keyword>
<dbReference type="Gene3D" id="1.10.600.10">
    <property type="entry name" value="Farnesyl Diphosphate Synthase"/>
    <property type="match status" value="1"/>
</dbReference>
<dbReference type="InterPro" id="IPR008949">
    <property type="entry name" value="Isoprenoid_synthase_dom_sf"/>
</dbReference>
<evidence type="ECO:0000313" key="8">
    <source>
        <dbReference type="Proteomes" id="UP001501509"/>
    </source>
</evidence>
<dbReference type="InterPro" id="IPR033749">
    <property type="entry name" value="Polyprenyl_synt_CS"/>
</dbReference>
<comment type="cofactor">
    <cofactor evidence="1">
        <name>Mg(2+)</name>
        <dbReference type="ChEBI" id="CHEBI:18420"/>
    </cofactor>
</comment>
<dbReference type="SFLD" id="SFLDS00005">
    <property type="entry name" value="Isoprenoid_Synthase_Type_I"/>
    <property type="match status" value="1"/>
</dbReference>